<keyword evidence="1" id="KW-0812">Transmembrane</keyword>
<dbReference type="Proteomes" id="UP000693970">
    <property type="component" value="Unassembled WGS sequence"/>
</dbReference>
<feature type="transmembrane region" description="Helical" evidence="1">
    <location>
        <begin position="20"/>
        <end position="39"/>
    </location>
</feature>
<evidence type="ECO:0000259" key="2">
    <source>
        <dbReference type="Pfam" id="PF08241"/>
    </source>
</evidence>
<evidence type="ECO:0000256" key="1">
    <source>
        <dbReference type="SAM" id="Phobius"/>
    </source>
</evidence>
<keyword evidence="3" id="KW-0489">Methyltransferase</keyword>
<evidence type="ECO:0000313" key="4">
    <source>
        <dbReference type="Proteomes" id="UP000693970"/>
    </source>
</evidence>
<dbReference type="OrthoDB" id="198346at2759"/>
<feature type="domain" description="Methyltransferase type 11" evidence="2">
    <location>
        <begin position="141"/>
        <end position="217"/>
    </location>
</feature>
<keyword evidence="4" id="KW-1185">Reference proteome</keyword>
<sequence>MAMQMTSRPSTQAPCNGTALWILIALNLLIVQFFGFIFYQQYARNSFSSDATIYTVPQILRGGKHHPILDFPLGDAVALPSVRVVEPGDSAAGASNNDKYYGGKGDKKHLGGFANNDVDMQGVSPAAWKFMIETHGIKSLLDVGCGRGVSTSWFHLHGANAKCVEGSHDAWEQSLIPNELRTEHDFSRGPWWPSETVDAVWCVELLEHVGRNFHKNLMPAFRQAAFLYVTHSVWGGWHHVEVHSSDWWIARFQSFGFVYNEYLTKQIKDVAGSHSGDPAPNGKTYNAQHLWTNMLVFINPAVASLPNHAHLLSGPSCTEGIIPEGQRPCDPAKQESTLPPNFEPLTLTVDMDIAWEKHVFGSTNITRK</sequence>
<dbReference type="InterPro" id="IPR013216">
    <property type="entry name" value="Methyltransf_11"/>
</dbReference>
<organism evidence="3 4">
    <name type="scientific">Nitzschia inconspicua</name>
    <dbReference type="NCBI Taxonomy" id="303405"/>
    <lineage>
        <taxon>Eukaryota</taxon>
        <taxon>Sar</taxon>
        <taxon>Stramenopiles</taxon>
        <taxon>Ochrophyta</taxon>
        <taxon>Bacillariophyta</taxon>
        <taxon>Bacillariophyceae</taxon>
        <taxon>Bacillariophycidae</taxon>
        <taxon>Bacillariales</taxon>
        <taxon>Bacillariaceae</taxon>
        <taxon>Nitzschia</taxon>
    </lineage>
</organism>
<dbReference type="EMBL" id="JAGRRH010000027">
    <property type="protein sequence ID" value="KAG7340717.1"/>
    <property type="molecule type" value="Genomic_DNA"/>
</dbReference>
<dbReference type="GO" id="GO:0008757">
    <property type="term" value="F:S-adenosylmethionine-dependent methyltransferase activity"/>
    <property type="evidence" value="ECO:0007669"/>
    <property type="project" value="InterPro"/>
</dbReference>
<keyword evidence="1" id="KW-1133">Transmembrane helix</keyword>
<name>A0A9K3KBX6_9STRA</name>
<dbReference type="AlphaFoldDB" id="A0A9K3KBX6"/>
<comment type="caution">
    <text evidence="3">The sequence shown here is derived from an EMBL/GenBank/DDBJ whole genome shotgun (WGS) entry which is preliminary data.</text>
</comment>
<keyword evidence="3" id="KW-0808">Transferase</keyword>
<reference evidence="3" key="1">
    <citation type="journal article" date="2021" name="Sci. Rep.">
        <title>Diploid genomic architecture of Nitzschia inconspicua, an elite biomass production diatom.</title>
        <authorList>
            <person name="Oliver A."/>
            <person name="Podell S."/>
            <person name="Pinowska A."/>
            <person name="Traller J.C."/>
            <person name="Smith S.R."/>
            <person name="McClure R."/>
            <person name="Beliaev A."/>
            <person name="Bohutskyi P."/>
            <person name="Hill E.A."/>
            <person name="Rabines A."/>
            <person name="Zheng H."/>
            <person name="Allen L.Z."/>
            <person name="Kuo A."/>
            <person name="Grigoriev I.V."/>
            <person name="Allen A.E."/>
            <person name="Hazlebeck D."/>
            <person name="Allen E.E."/>
        </authorList>
    </citation>
    <scope>NUCLEOTIDE SEQUENCE</scope>
    <source>
        <strain evidence="3">Hildebrandi</strain>
    </source>
</reference>
<gene>
    <name evidence="3" type="ORF">IV203_024260</name>
</gene>
<dbReference type="CDD" id="cd02440">
    <property type="entry name" value="AdoMet_MTases"/>
    <property type="match status" value="1"/>
</dbReference>
<dbReference type="Pfam" id="PF08241">
    <property type="entry name" value="Methyltransf_11"/>
    <property type="match status" value="1"/>
</dbReference>
<dbReference type="GO" id="GO:0032259">
    <property type="term" value="P:methylation"/>
    <property type="evidence" value="ECO:0007669"/>
    <property type="project" value="UniProtKB-KW"/>
</dbReference>
<proteinExistence type="predicted"/>
<protein>
    <submittedName>
        <fullName evidence="3">Methyltransferase domain containing protein</fullName>
    </submittedName>
</protein>
<reference evidence="3" key="2">
    <citation type="submission" date="2021-04" db="EMBL/GenBank/DDBJ databases">
        <authorList>
            <person name="Podell S."/>
        </authorList>
    </citation>
    <scope>NUCLEOTIDE SEQUENCE</scope>
    <source>
        <strain evidence="3">Hildebrandi</strain>
    </source>
</reference>
<evidence type="ECO:0000313" key="3">
    <source>
        <dbReference type="EMBL" id="KAG7340717.1"/>
    </source>
</evidence>
<keyword evidence="1" id="KW-0472">Membrane</keyword>
<accession>A0A9K3KBX6</accession>